<dbReference type="EMBL" id="HBEO01030845">
    <property type="protein sequence ID" value="CAD8503307.1"/>
    <property type="molecule type" value="Transcribed_RNA"/>
</dbReference>
<feature type="transmembrane region" description="Helical" evidence="2">
    <location>
        <begin position="20"/>
        <end position="42"/>
    </location>
</feature>
<dbReference type="Pfam" id="PF06055">
    <property type="entry name" value="ExoD"/>
    <property type="match status" value="1"/>
</dbReference>
<dbReference type="PANTHER" id="PTHR41795:SF1">
    <property type="entry name" value="EXOPOLYSACCHARIDE SYNTHESIS PROTEIN"/>
    <property type="match status" value="1"/>
</dbReference>
<evidence type="ECO:0000256" key="2">
    <source>
        <dbReference type="SAM" id="Phobius"/>
    </source>
</evidence>
<reference evidence="3" key="1">
    <citation type="submission" date="2021-01" db="EMBL/GenBank/DDBJ databases">
        <authorList>
            <person name="Corre E."/>
            <person name="Pelletier E."/>
            <person name="Niang G."/>
            <person name="Scheremetjew M."/>
            <person name="Finn R."/>
            <person name="Kale V."/>
            <person name="Holt S."/>
            <person name="Cochrane G."/>
            <person name="Meng A."/>
            <person name="Brown T."/>
            <person name="Cohen L."/>
        </authorList>
    </citation>
    <scope>NUCLEOTIDE SEQUENCE</scope>
    <source>
        <strain evidence="3">CCMP325</strain>
    </source>
</reference>
<sequence length="406" mass="44484">MSPSLEFGVSLPFILRSTPFVKAPGLALILLFLFVNSSCLNVHMRSASRLKVYVNQPRSDKVFLRLRGGDGEVKQDSPYSDYATSVSLNHSHASGMHSNGSHISIREEDSTIFDDSDLDIPRRAQDQTSTASQHILSRPSARHLSPRSLRVKRNLLSSVHQGQDSRVPARVSHVIESVISICSREVCYMNETLDASPGDIRHRDFESISFGDVLALLGPSAFPVLFLLLSLPSALGLPGVGMFVGIGQFCLSCQMISGSRIPVLPEWIRKTRMKKRYLVSILSSGLPAIRATNKFAKHRWTFMQNPAVEQALAIFMLQLSVVVMLPIPFSTQLPAICMALIALGIAELDGLFVVAGLLLAVLSEILVFAILRTMTSFLLSTFGFKKAVPVPSAPSDPNFSPVLRLD</sequence>
<dbReference type="PANTHER" id="PTHR41795">
    <property type="entry name" value="EXOPOLYSACCHARIDE SYNTHESIS PROTEIN"/>
    <property type="match status" value="1"/>
</dbReference>
<accession>A0A7S0HUA2</accession>
<feature type="compositionally biased region" description="Polar residues" evidence="1">
    <location>
        <begin position="126"/>
        <end position="135"/>
    </location>
</feature>
<protein>
    <submittedName>
        <fullName evidence="3">Uncharacterized protein</fullName>
    </submittedName>
</protein>
<evidence type="ECO:0000256" key="1">
    <source>
        <dbReference type="SAM" id="MobiDB-lite"/>
    </source>
</evidence>
<keyword evidence="2" id="KW-1133">Transmembrane helix</keyword>
<organism evidence="3">
    <name type="scientific">Hanusia phi</name>
    <dbReference type="NCBI Taxonomy" id="3032"/>
    <lineage>
        <taxon>Eukaryota</taxon>
        <taxon>Cryptophyceae</taxon>
        <taxon>Pyrenomonadales</taxon>
        <taxon>Geminigeraceae</taxon>
        <taxon>Hanusia</taxon>
    </lineage>
</organism>
<dbReference type="AlphaFoldDB" id="A0A7S0HUA2"/>
<proteinExistence type="predicted"/>
<keyword evidence="2" id="KW-0472">Membrane</keyword>
<gene>
    <name evidence="3" type="ORF">HPHI1048_LOCUS20898</name>
</gene>
<evidence type="ECO:0000313" key="3">
    <source>
        <dbReference type="EMBL" id="CAD8503307.1"/>
    </source>
</evidence>
<feature type="transmembrane region" description="Helical" evidence="2">
    <location>
        <begin position="210"/>
        <end position="229"/>
    </location>
</feature>
<dbReference type="InterPro" id="IPR010331">
    <property type="entry name" value="ExoD"/>
</dbReference>
<keyword evidence="2" id="KW-0812">Transmembrane</keyword>
<feature type="region of interest" description="Disordered" evidence="1">
    <location>
        <begin position="124"/>
        <end position="144"/>
    </location>
</feature>
<name>A0A7S0HUA2_9CRYP</name>